<dbReference type="AlphaFoldDB" id="A0A1H8IT36"/>
<evidence type="ECO:0000313" key="2">
    <source>
        <dbReference type="Proteomes" id="UP000199459"/>
    </source>
</evidence>
<organism evidence="1 2">
    <name type="scientific">Nitrosomonas marina</name>
    <dbReference type="NCBI Taxonomy" id="917"/>
    <lineage>
        <taxon>Bacteria</taxon>
        <taxon>Pseudomonadati</taxon>
        <taxon>Pseudomonadota</taxon>
        <taxon>Betaproteobacteria</taxon>
        <taxon>Nitrosomonadales</taxon>
        <taxon>Nitrosomonadaceae</taxon>
        <taxon>Nitrosomonas</taxon>
    </lineage>
</organism>
<name>A0A1H8IT36_9PROT</name>
<accession>A0A1H8IT36</accession>
<dbReference type="EMBL" id="FOCP01000040">
    <property type="protein sequence ID" value="SEN71704.1"/>
    <property type="molecule type" value="Genomic_DNA"/>
</dbReference>
<gene>
    <name evidence="1" type="ORF">SAMN05216325_1408</name>
</gene>
<reference evidence="1 2" key="1">
    <citation type="submission" date="2016-10" db="EMBL/GenBank/DDBJ databases">
        <authorList>
            <person name="de Groot N.N."/>
        </authorList>
    </citation>
    <scope>NUCLEOTIDE SEQUENCE [LARGE SCALE GENOMIC DNA]</scope>
    <source>
        <strain evidence="1 2">Nm22</strain>
    </source>
</reference>
<sequence length="136" mass="15106">MHLIQYRMSRNILSESFLHIPAKTCRCFITACFRYKRDCSNEQSVSAYVESLFHVCAFHVGGGWQDLNLLGTDARTLLALPVALPVKCRLLTPVIANHLRFTHAAASVDLCRSFPTVTDSHCYTAIPEALVSAPVP</sequence>
<dbReference type="Proteomes" id="UP000199459">
    <property type="component" value="Unassembled WGS sequence"/>
</dbReference>
<proteinExistence type="predicted"/>
<evidence type="ECO:0000313" key="1">
    <source>
        <dbReference type="EMBL" id="SEN71704.1"/>
    </source>
</evidence>
<protein>
    <submittedName>
        <fullName evidence="1">Uncharacterized protein</fullName>
    </submittedName>
</protein>